<dbReference type="Pfam" id="PF01061">
    <property type="entry name" value="ABC2_membrane"/>
    <property type="match status" value="1"/>
</dbReference>
<dbReference type="EMBL" id="BONG01000008">
    <property type="protein sequence ID" value="GIF88336.1"/>
    <property type="molecule type" value="Genomic_DNA"/>
</dbReference>
<comment type="subcellular location">
    <subcellularLocation>
        <location evidence="6">Cell membrane</location>
        <topology evidence="6">Multi-pass membrane protein</topology>
    </subcellularLocation>
    <subcellularLocation>
        <location evidence="1">Membrane</location>
        <topology evidence="1">Multi-pass membrane protein</topology>
    </subcellularLocation>
</comment>
<dbReference type="GO" id="GO:0043190">
    <property type="term" value="C:ATP-binding cassette (ABC) transporter complex"/>
    <property type="evidence" value="ECO:0007669"/>
    <property type="project" value="InterPro"/>
</dbReference>
<evidence type="ECO:0000256" key="6">
    <source>
        <dbReference type="RuleBase" id="RU361157"/>
    </source>
</evidence>
<dbReference type="InterPro" id="IPR013525">
    <property type="entry name" value="ABC2_TM"/>
</dbReference>
<feature type="transmembrane region" description="Helical" evidence="6">
    <location>
        <begin position="225"/>
        <end position="243"/>
    </location>
</feature>
<organism evidence="8 9">
    <name type="scientific">Catellatospora chokoriensis</name>
    <dbReference type="NCBI Taxonomy" id="310353"/>
    <lineage>
        <taxon>Bacteria</taxon>
        <taxon>Bacillati</taxon>
        <taxon>Actinomycetota</taxon>
        <taxon>Actinomycetes</taxon>
        <taxon>Micromonosporales</taxon>
        <taxon>Micromonosporaceae</taxon>
        <taxon>Catellatospora</taxon>
    </lineage>
</organism>
<keyword evidence="6" id="KW-1003">Cell membrane</keyword>
<feature type="domain" description="ABC transmembrane type-2" evidence="7">
    <location>
        <begin position="23"/>
        <end position="251"/>
    </location>
</feature>
<evidence type="ECO:0000256" key="2">
    <source>
        <dbReference type="ARBA" id="ARBA00022692"/>
    </source>
</evidence>
<reference evidence="8 9" key="1">
    <citation type="submission" date="2021-01" db="EMBL/GenBank/DDBJ databases">
        <title>Whole genome shotgun sequence of Catellatospora chokoriensis NBRC 107358.</title>
        <authorList>
            <person name="Komaki H."/>
            <person name="Tamura T."/>
        </authorList>
    </citation>
    <scope>NUCLEOTIDE SEQUENCE [LARGE SCALE GENOMIC DNA]</scope>
    <source>
        <strain evidence="8 9">NBRC 107358</strain>
    </source>
</reference>
<keyword evidence="3 6" id="KW-1133">Transmembrane helix</keyword>
<keyword evidence="5" id="KW-0046">Antibiotic resistance</keyword>
<dbReference type="PANTHER" id="PTHR43229">
    <property type="entry name" value="NODULATION PROTEIN J"/>
    <property type="match status" value="1"/>
</dbReference>
<evidence type="ECO:0000256" key="5">
    <source>
        <dbReference type="ARBA" id="ARBA00023251"/>
    </source>
</evidence>
<name>A0A8J3JWE7_9ACTN</name>
<evidence type="ECO:0000256" key="4">
    <source>
        <dbReference type="ARBA" id="ARBA00023136"/>
    </source>
</evidence>
<evidence type="ECO:0000256" key="1">
    <source>
        <dbReference type="ARBA" id="ARBA00004141"/>
    </source>
</evidence>
<keyword evidence="2 6" id="KW-0812">Transmembrane</keyword>
<comment type="caution">
    <text evidence="8">The sequence shown here is derived from an EMBL/GenBank/DDBJ whole genome shotgun (WGS) entry which is preliminary data.</text>
</comment>
<evidence type="ECO:0000313" key="9">
    <source>
        <dbReference type="Proteomes" id="UP000619293"/>
    </source>
</evidence>
<keyword evidence="9" id="KW-1185">Reference proteome</keyword>
<feature type="transmembrane region" description="Helical" evidence="6">
    <location>
        <begin position="141"/>
        <end position="163"/>
    </location>
</feature>
<protein>
    <recommendedName>
        <fullName evidence="6">Transport permease protein</fullName>
    </recommendedName>
</protein>
<feature type="transmembrane region" description="Helical" evidence="6">
    <location>
        <begin position="21"/>
        <end position="41"/>
    </location>
</feature>
<proteinExistence type="inferred from homology"/>
<comment type="similarity">
    <text evidence="6">Belongs to the ABC-2 integral membrane protein family.</text>
</comment>
<dbReference type="InterPro" id="IPR000412">
    <property type="entry name" value="ABC_2_transport"/>
</dbReference>
<dbReference type="PROSITE" id="PS51012">
    <property type="entry name" value="ABC_TM2"/>
    <property type="match status" value="1"/>
</dbReference>
<keyword evidence="6" id="KW-0813">Transport</keyword>
<keyword evidence="4 6" id="KW-0472">Membrane</keyword>
<dbReference type="AlphaFoldDB" id="A0A8J3JWE7"/>
<dbReference type="PIRSF" id="PIRSF006648">
    <property type="entry name" value="DrrB"/>
    <property type="match status" value="1"/>
</dbReference>
<feature type="transmembrane region" description="Helical" evidence="6">
    <location>
        <begin position="61"/>
        <end position="83"/>
    </location>
</feature>
<feature type="transmembrane region" description="Helical" evidence="6">
    <location>
        <begin position="175"/>
        <end position="197"/>
    </location>
</feature>
<gene>
    <name evidence="8" type="ORF">Cch02nite_17800</name>
</gene>
<dbReference type="PANTHER" id="PTHR43229:SF2">
    <property type="entry name" value="NODULATION PROTEIN J"/>
    <property type="match status" value="1"/>
</dbReference>
<sequence>MKFLRDTWLVFQRQMQLLLRNPVWVAVGIIQPLFYLLLFAPLMKQALSAGGPMTDEQAYRIFVPGMLVMVALFSAFSGFGIIAELRAGVIERNRVTPVSRVALLLGRSLRDVVQLLFQAVLVTLLAVPFGLRVAVGDALLAYLLIGLMTLLLSSTGYALGLTLRSEDAMAPMLNTVIQPIMLLAGIFLPLTFAPQWLKNVANINPFKWATDGVRALFAGNPGDDAVWQALAILTPLTVLALVISSRTFAKSVR</sequence>
<evidence type="ECO:0000313" key="8">
    <source>
        <dbReference type="EMBL" id="GIF88336.1"/>
    </source>
</evidence>
<dbReference type="InterPro" id="IPR051784">
    <property type="entry name" value="Nod_factor_ABC_transporter"/>
</dbReference>
<evidence type="ECO:0000259" key="7">
    <source>
        <dbReference type="PROSITE" id="PS51012"/>
    </source>
</evidence>
<evidence type="ECO:0000256" key="3">
    <source>
        <dbReference type="ARBA" id="ARBA00022989"/>
    </source>
</evidence>
<dbReference type="GO" id="GO:0046677">
    <property type="term" value="P:response to antibiotic"/>
    <property type="evidence" value="ECO:0007669"/>
    <property type="project" value="UniProtKB-KW"/>
</dbReference>
<dbReference type="RefSeq" id="WP_191843355.1">
    <property type="nucleotide sequence ID" value="NZ_BAAALB010000002.1"/>
</dbReference>
<dbReference type="GO" id="GO:0140359">
    <property type="term" value="F:ABC-type transporter activity"/>
    <property type="evidence" value="ECO:0007669"/>
    <property type="project" value="InterPro"/>
</dbReference>
<accession>A0A8J3JWE7</accession>
<feature type="transmembrane region" description="Helical" evidence="6">
    <location>
        <begin position="115"/>
        <end position="135"/>
    </location>
</feature>
<dbReference type="Proteomes" id="UP000619293">
    <property type="component" value="Unassembled WGS sequence"/>
</dbReference>
<dbReference type="InterPro" id="IPR047817">
    <property type="entry name" value="ABC2_TM_bact-type"/>
</dbReference>